<reference evidence="3 4" key="1">
    <citation type="submission" date="2019-10" db="EMBL/GenBank/DDBJ databases">
        <title>Isolation, Identification of Microvirga thermotolerans HR1, a novel thermophilic bacterium and Comparative Genomics of the genus Microvirga.</title>
        <authorList>
            <person name="Li J."/>
            <person name="Zhang W."/>
            <person name="Lin M."/>
            <person name="Wang J."/>
        </authorList>
    </citation>
    <scope>NUCLEOTIDE SEQUENCE [LARGE SCALE GENOMIC DNA]</scope>
    <source>
        <strain evidence="3 4">HR1</strain>
    </source>
</reference>
<evidence type="ECO:0000259" key="2">
    <source>
        <dbReference type="Pfam" id="PF13628"/>
    </source>
</evidence>
<dbReference type="Gene3D" id="1.20.1260.10">
    <property type="match status" value="1"/>
</dbReference>
<dbReference type="EMBL" id="CP045423">
    <property type="protein sequence ID" value="QFU17311.1"/>
    <property type="molecule type" value="Genomic_DNA"/>
</dbReference>
<dbReference type="KEGG" id="mico:GDR74_14375"/>
<protein>
    <submittedName>
        <fullName evidence="3">DUF4142 domain-containing protein</fullName>
    </submittedName>
</protein>
<dbReference type="AlphaFoldDB" id="A0A5P9JYT7"/>
<evidence type="ECO:0000256" key="1">
    <source>
        <dbReference type="SAM" id="MobiDB-lite"/>
    </source>
</evidence>
<proteinExistence type="predicted"/>
<evidence type="ECO:0000313" key="4">
    <source>
        <dbReference type="Proteomes" id="UP000325614"/>
    </source>
</evidence>
<name>A0A5P9JYT7_9HYPH</name>
<dbReference type="PANTHER" id="PTHR38593:SF1">
    <property type="entry name" value="BLR2558 PROTEIN"/>
    <property type="match status" value="1"/>
</dbReference>
<accession>A0A5P9JYT7</accession>
<feature type="region of interest" description="Disordered" evidence="1">
    <location>
        <begin position="1"/>
        <end position="31"/>
    </location>
</feature>
<keyword evidence="4" id="KW-1185">Reference proteome</keyword>
<feature type="compositionally biased region" description="Polar residues" evidence="1">
    <location>
        <begin position="216"/>
        <end position="226"/>
    </location>
</feature>
<dbReference type="Proteomes" id="UP000325614">
    <property type="component" value="Chromosome"/>
</dbReference>
<feature type="domain" description="DUF4142" evidence="2">
    <location>
        <begin position="235"/>
        <end position="319"/>
    </location>
</feature>
<evidence type="ECO:0000313" key="3">
    <source>
        <dbReference type="EMBL" id="QFU17311.1"/>
    </source>
</evidence>
<feature type="region of interest" description="Disordered" evidence="1">
    <location>
        <begin position="192"/>
        <end position="230"/>
    </location>
</feature>
<dbReference type="Pfam" id="PF13628">
    <property type="entry name" value="DUF4142"/>
    <property type="match status" value="2"/>
</dbReference>
<sequence>MPVSGGRPRSRAALRSIGKKRSSPRVGPGTSWTLHRCRAAAATSNSLQANRPCKGVLRSQPGAHPMKKYVVLAALLTTASAPAFAQTLDGQTFRTMAAQADAFEIAASRMALERSRSPRVKTFAQNMIAEHGQTSQALNGGQAVYSASGEWLGTTMTGTLAGAGIGALVGGPVGAAVGAGIGATTGTVASAATATPGPKPGYDPNYDGPLGRRSNLRSGSLATNPNEAGPATTGTVVAAAPMQLPVQLDPEKSRMLNELASARGSQFDRLYGRYQRAAHQQTLALYQQYAQVGTDPALVTYARSVIPHLEQHLADARRLPGGR</sequence>
<feature type="compositionally biased region" description="Basic residues" evidence="1">
    <location>
        <begin position="8"/>
        <end position="23"/>
    </location>
</feature>
<dbReference type="InterPro" id="IPR025419">
    <property type="entry name" value="DUF4142"/>
</dbReference>
<organism evidence="3 4">
    <name type="scientific">Microvirga thermotolerans</name>
    <dbReference type="NCBI Taxonomy" id="2651334"/>
    <lineage>
        <taxon>Bacteria</taxon>
        <taxon>Pseudomonadati</taxon>
        <taxon>Pseudomonadota</taxon>
        <taxon>Alphaproteobacteria</taxon>
        <taxon>Hyphomicrobiales</taxon>
        <taxon>Methylobacteriaceae</taxon>
        <taxon>Microvirga</taxon>
    </lineage>
</organism>
<dbReference type="InterPro" id="IPR012347">
    <property type="entry name" value="Ferritin-like"/>
</dbReference>
<feature type="domain" description="DUF4142" evidence="2">
    <location>
        <begin position="91"/>
        <end position="139"/>
    </location>
</feature>
<gene>
    <name evidence="3" type="ORF">GDR74_14375</name>
</gene>
<dbReference type="PANTHER" id="PTHR38593">
    <property type="entry name" value="BLR2558 PROTEIN"/>
    <property type="match status" value="1"/>
</dbReference>